<dbReference type="SUPFAM" id="SSF54106">
    <property type="entry name" value="LysM domain"/>
    <property type="match status" value="1"/>
</dbReference>
<organism evidence="2 3">
    <name type="scientific">Aspergillus thermomutatus</name>
    <name type="common">Neosartorya pseudofischeri</name>
    <dbReference type="NCBI Taxonomy" id="41047"/>
    <lineage>
        <taxon>Eukaryota</taxon>
        <taxon>Fungi</taxon>
        <taxon>Dikarya</taxon>
        <taxon>Ascomycota</taxon>
        <taxon>Pezizomycotina</taxon>
        <taxon>Eurotiomycetes</taxon>
        <taxon>Eurotiomycetidae</taxon>
        <taxon>Eurotiales</taxon>
        <taxon>Aspergillaceae</taxon>
        <taxon>Aspergillus</taxon>
        <taxon>Aspergillus subgen. Fumigati</taxon>
    </lineage>
</organism>
<comment type="caution">
    <text evidence="2">The sequence shown here is derived from an EMBL/GenBank/DDBJ whole genome shotgun (WGS) entry which is preliminary data.</text>
</comment>
<dbReference type="PROSITE" id="PS51782">
    <property type="entry name" value="LYSM"/>
    <property type="match status" value="1"/>
</dbReference>
<dbReference type="STRING" id="41047.A0A397GR02"/>
<dbReference type="EMBL" id="NKHU02000128">
    <property type="protein sequence ID" value="RHZ53007.1"/>
    <property type="molecule type" value="Genomic_DNA"/>
</dbReference>
<evidence type="ECO:0000259" key="1">
    <source>
        <dbReference type="PROSITE" id="PS51782"/>
    </source>
</evidence>
<dbReference type="CDD" id="cd00118">
    <property type="entry name" value="LysM"/>
    <property type="match status" value="1"/>
</dbReference>
<dbReference type="VEuPathDB" id="FungiDB:CDV56_106879"/>
<dbReference type="Pfam" id="PF01476">
    <property type="entry name" value="LysM"/>
    <property type="match status" value="1"/>
</dbReference>
<protein>
    <recommendedName>
        <fullName evidence="1">LysM domain-containing protein</fullName>
    </recommendedName>
</protein>
<name>A0A397GR02_ASPTH</name>
<dbReference type="Proteomes" id="UP000215305">
    <property type="component" value="Unassembled WGS sequence"/>
</dbReference>
<dbReference type="GeneID" id="38128853"/>
<dbReference type="InterPro" id="IPR036779">
    <property type="entry name" value="LysM_dom_sf"/>
</dbReference>
<proteinExistence type="predicted"/>
<feature type="domain" description="LysM" evidence="1">
    <location>
        <begin position="41"/>
        <end position="85"/>
    </location>
</feature>
<dbReference type="SMART" id="SM00257">
    <property type="entry name" value="LysM"/>
    <property type="match status" value="1"/>
</dbReference>
<keyword evidence="3" id="KW-1185">Reference proteome</keyword>
<dbReference type="InterPro" id="IPR018392">
    <property type="entry name" value="LysM"/>
</dbReference>
<dbReference type="RefSeq" id="XP_026613489.1">
    <property type="nucleotide sequence ID" value="XM_026760498.1"/>
</dbReference>
<gene>
    <name evidence="2" type="ORF">CDV56_106879</name>
</gene>
<accession>A0A397GR02</accession>
<evidence type="ECO:0000313" key="2">
    <source>
        <dbReference type="EMBL" id="RHZ53007.1"/>
    </source>
</evidence>
<dbReference type="Gene3D" id="3.10.350.10">
    <property type="entry name" value="LysM domain"/>
    <property type="match status" value="1"/>
</dbReference>
<evidence type="ECO:0000313" key="3">
    <source>
        <dbReference type="Proteomes" id="UP000215305"/>
    </source>
</evidence>
<sequence>MARSEATRSPSHDGTTLLPGFAALALAVRHLAPRQTSNTTQYYTVLEGDRIFSIAAKVDRGVCDIARANRMMDAEYLVPGFSLIIPDTISDPDNDTCLLMAQNATELSLQLQFSCGDGRRRSPGAILSHHYAACGVQGVGWRSIIQPLMSLLE</sequence>
<reference evidence="2" key="1">
    <citation type="submission" date="2018-08" db="EMBL/GenBank/DDBJ databases">
        <title>Draft genome sequence of azole-resistant Aspergillus thermomutatus (Neosartorya pseudofischeri) strain HMR AF 39, isolated from a human nasal aspirate.</title>
        <authorList>
            <person name="Parent-Michaud M."/>
            <person name="Dufresne P.J."/>
            <person name="Fournier E."/>
            <person name="Martineau C."/>
            <person name="Moreira S."/>
            <person name="Perkins V."/>
            <person name="De Repentigny L."/>
            <person name="Dufresne S.F."/>
        </authorList>
    </citation>
    <scope>NUCLEOTIDE SEQUENCE [LARGE SCALE GENOMIC DNA]</scope>
    <source>
        <strain evidence="2">HMR AF 39</strain>
    </source>
</reference>
<dbReference type="AlphaFoldDB" id="A0A397GR02"/>
<dbReference type="OrthoDB" id="4503490at2759"/>